<evidence type="ECO:0000313" key="3">
    <source>
        <dbReference type="EMBL" id="QNB47025.1"/>
    </source>
</evidence>
<dbReference type="Gene3D" id="3.30.457.10">
    <property type="entry name" value="Copper amine oxidase-like, N-terminal domain"/>
    <property type="match status" value="2"/>
</dbReference>
<protein>
    <recommendedName>
        <fullName evidence="2">Copper amine oxidase-like N-terminal domain-containing protein</fullName>
    </recommendedName>
</protein>
<sequence>MKKHLIIAICLSLIALSFPVWAEEQLMTKLYFDNWLKNATSPLEQQINALKTTFAQLENDIRKIRTQLTTTIKVTIGQKSAVIDDKTTQLDVAPINQNGRTMVPVRFIGEAFGANFSWDDKTRKVTYTLDNLKIELYIGKTKAYVNGKSVTLDTSPIISEGRTMVPLRFVGESLGAKLEWDNDTQTATILR</sequence>
<dbReference type="KEGG" id="tfr:BR63_12335"/>
<dbReference type="EMBL" id="CP045798">
    <property type="protein sequence ID" value="QNB47025.1"/>
    <property type="molecule type" value="Genomic_DNA"/>
</dbReference>
<organism evidence="3 4">
    <name type="scientific">Thermanaerosceptrum fracticalcis</name>
    <dbReference type="NCBI Taxonomy" id="1712410"/>
    <lineage>
        <taxon>Bacteria</taxon>
        <taxon>Bacillati</taxon>
        <taxon>Bacillota</taxon>
        <taxon>Clostridia</taxon>
        <taxon>Eubacteriales</taxon>
        <taxon>Peptococcaceae</taxon>
        <taxon>Thermanaerosceptrum</taxon>
    </lineage>
</organism>
<dbReference type="Pfam" id="PF07833">
    <property type="entry name" value="Cu_amine_oxidN1"/>
    <property type="match status" value="1"/>
</dbReference>
<dbReference type="InterPro" id="IPR012854">
    <property type="entry name" value="Cu_amine_oxidase-like_N"/>
</dbReference>
<dbReference type="RefSeq" id="WP_034420605.1">
    <property type="nucleotide sequence ID" value="NZ_CP045798.1"/>
</dbReference>
<evidence type="ECO:0000256" key="1">
    <source>
        <dbReference type="SAM" id="SignalP"/>
    </source>
</evidence>
<feature type="chain" id="PRO_5028923331" description="Copper amine oxidase-like N-terminal domain-containing protein" evidence="1">
    <location>
        <begin position="23"/>
        <end position="191"/>
    </location>
</feature>
<feature type="signal peptide" evidence="1">
    <location>
        <begin position="1"/>
        <end position="22"/>
    </location>
</feature>
<accession>A0A7G6E4M1</accession>
<keyword evidence="4" id="KW-1185">Reference proteome</keyword>
<proteinExistence type="predicted"/>
<dbReference type="SUPFAM" id="SSF55383">
    <property type="entry name" value="Copper amine oxidase, domain N"/>
    <property type="match status" value="1"/>
</dbReference>
<gene>
    <name evidence="3" type="ORF">BR63_12335</name>
</gene>
<dbReference type="Proteomes" id="UP000515847">
    <property type="component" value="Chromosome"/>
</dbReference>
<feature type="domain" description="Copper amine oxidase-like N-terminal" evidence="2">
    <location>
        <begin position="82"/>
        <end position="189"/>
    </location>
</feature>
<dbReference type="OrthoDB" id="268113at2"/>
<keyword evidence="1" id="KW-0732">Signal</keyword>
<evidence type="ECO:0000259" key="2">
    <source>
        <dbReference type="Pfam" id="PF07833"/>
    </source>
</evidence>
<reference evidence="3 4" key="1">
    <citation type="journal article" date="2019" name="Front. Microbiol.">
        <title>Thermoanaerosceptrum fracticalcis gen. nov. sp. nov., a Novel Fumarate-Fermenting Microorganism From a Deep Fractured Carbonate Aquifer of the US Great Basin.</title>
        <authorList>
            <person name="Hamilton-Brehm S.D."/>
            <person name="Stewart L.E."/>
            <person name="Zavarin M."/>
            <person name="Caldwell M."/>
            <person name="Lawson P.A."/>
            <person name="Onstott T.C."/>
            <person name="Grzymski J."/>
            <person name="Neveux I."/>
            <person name="Lollar B.S."/>
            <person name="Russell C.E."/>
            <person name="Moser D.P."/>
        </authorList>
    </citation>
    <scope>NUCLEOTIDE SEQUENCE [LARGE SCALE GENOMIC DNA]</scope>
    <source>
        <strain evidence="3 4">DRI-13</strain>
    </source>
</reference>
<name>A0A7G6E4M1_THEFR</name>
<dbReference type="InterPro" id="IPR036582">
    <property type="entry name" value="Mao_N_sf"/>
</dbReference>
<dbReference type="AlphaFoldDB" id="A0A7G6E4M1"/>
<evidence type="ECO:0000313" key="4">
    <source>
        <dbReference type="Proteomes" id="UP000515847"/>
    </source>
</evidence>